<protein>
    <submittedName>
        <fullName evidence="1">Uncharacterized protein</fullName>
    </submittedName>
</protein>
<proteinExistence type="predicted"/>
<name>A0ACB7H348_MANES</name>
<keyword evidence="2" id="KW-1185">Reference proteome</keyword>
<dbReference type="EMBL" id="CM004395">
    <property type="protein sequence ID" value="KAG8646591.1"/>
    <property type="molecule type" value="Genomic_DNA"/>
</dbReference>
<accession>A0ACB7H348</accession>
<sequence>MAPRKASSSPSPILIGNCEVIVEANNFTCQSDPNSLQISLTKSAKIKISVREDFNRRCNDDIWKSKAEGEAGKASILGDDHIFVLVNSKYSGDRCKSYIEEVLKIYNRELPTMKYTANTGKQSTFLEKCVSNGKYCSLLLQSKSVEGYGEVIAAITYQIVPADTQYAEIPLAAVSSVYQHKGLGRCLYMELRKRLQSVGVRTIYCWGDKESEGFWLKQGFESIAEVDKKGRARRRLPIKADIRRALCYPGGSILMVSHLNEDTSANHAEPWKFLFPLRPHMESLAALAISTQPEEGCNTLNTENQIAERSRSKRMIGDEFLGEGSNLDAGFSWNRDCEEPALCEGQKCSKMTNGAELEKIEADIDVKCCSCYTQGTKRVWEASLSSLKSKRVKGSHQTDCETESIMALDSGSGSERTDPCFNKCPLGISKSCSFIGVTSTNPLTSHCMEDNAKKGRTINMASEALGSKELPSKRESIRIMLMNIADDAKKMHLTKVIETLGGIVISDGSASTHVVTGKVRKTLNFCTALCSGAWIVSSSWLKESFRKSKFVDELPYTLLDEEYMLKYGTQLKDAVLRAKARPRALLKGYDVCISTNVQPPVEALSTIVSSAGGNIISGLDKVNEASKTIFVACEEDMEEALSAAKKGIRTFSSDWLMNCVMKQELDLQALQFAESL</sequence>
<evidence type="ECO:0000313" key="2">
    <source>
        <dbReference type="Proteomes" id="UP000091857"/>
    </source>
</evidence>
<dbReference type="Proteomes" id="UP000091857">
    <property type="component" value="Chromosome 9"/>
</dbReference>
<reference evidence="2" key="1">
    <citation type="journal article" date="2016" name="Nat. Biotechnol.">
        <title>Sequencing wild and cultivated cassava and related species reveals extensive interspecific hybridization and genetic diversity.</title>
        <authorList>
            <person name="Bredeson J.V."/>
            <person name="Lyons J.B."/>
            <person name="Prochnik S.E."/>
            <person name="Wu G.A."/>
            <person name="Ha C.M."/>
            <person name="Edsinger-Gonzales E."/>
            <person name="Grimwood J."/>
            <person name="Schmutz J."/>
            <person name="Rabbi I.Y."/>
            <person name="Egesi C."/>
            <person name="Nauluvula P."/>
            <person name="Lebot V."/>
            <person name="Ndunguru J."/>
            <person name="Mkamilo G."/>
            <person name="Bart R.S."/>
            <person name="Setter T.L."/>
            <person name="Gleadow R.M."/>
            <person name="Kulakow P."/>
            <person name="Ferguson M.E."/>
            <person name="Rounsley S."/>
            <person name="Rokhsar D.S."/>
        </authorList>
    </citation>
    <scope>NUCLEOTIDE SEQUENCE [LARGE SCALE GENOMIC DNA]</scope>
    <source>
        <strain evidence="2">cv. AM560-2</strain>
    </source>
</reference>
<organism evidence="1 2">
    <name type="scientific">Manihot esculenta</name>
    <name type="common">Cassava</name>
    <name type="synonym">Jatropha manihot</name>
    <dbReference type="NCBI Taxonomy" id="3983"/>
    <lineage>
        <taxon>Eukaryota</taxon>
        <taxon>Viridiplantae</taxon>
        <taxon>Streptophyta</taxon>
        <taxon>Embryophyta</taxon>
        <taxon>Tracheophyta</taxon>
        <taxon>Spermatophyta</taxon>
        <taxon>Magnoliopsida</taxon>
        <taxon>eudicotyledons</taxon>
        <taxon>Gunneridae</taxon>
        <taxon>Pentapetalae</taxon>
        <taxon>rosids</taxon>
        <taxon>fabids</taxon>
        <taxon>Malpighiales</taxon>
        <taxon>Euphorbiaceae</taxon>
        <taxon>Crotonoideae</taxon>
        <taxon>Manihoteae</taxon>
        <taxon>Manihot</taxon>
    </lineage>
</organism>
<gene>
    <name evidence="1" type="ORF">MANES_09G016500v8</name>
</gene>
<comment type="caution">
    <text evidence="1">The sequence shown here is derived from an EMBL/GenBank/DDBJ whole genome shotgun (WGS) entry which is preliminary data.</text>
</comment>
<evidence type="ECO:0000313" key="1">
    <source>
        <dbReference type="EMBL" id="KAG8646591.1"/>
    </source>
</evidence>